<organism evidence="1 2">
    <name type="scientific">Naasia aerilata</name>
    <dbReference type="NCBI Taxonomy" id="1162966"/>
    <lineage>
        <taxon>Bacteria</taxon>
        <taxon>Bacillati</taxon>
        <taxon>Actinomycetota</taxon>
        <taxon>Actinomycetes</taxon>
        <taxon>Micrococcales</taxon>
        <taxon>Microbacteriaceae</taxon>
        <taxon>Naasia</taxon>
    </lineage>
</organism>
<evidence type="ECO:0000313" key="1">
    <source>
        <dbReference type="EMBL" id="BDZ46193.1"/>
    </source>
</evidence>
<sequence>MIMFELLSAVRDRPGATGAVTPPPRGARSRPTLWIVAKTVYQAFPGLLVRSFCPV</sequence>
<keyword evidence="2" id="KW-1185">Reference proteome</keyword>
<name>A0ABM8GD39_9MICO</name>
<dbReference type="Proteomes" id="UP001321498">
    <property type="component" value="Chromosome"/>
</dbReference>
<gene>
    <name evidence="1" type="ORF">GCM10025866_21020</name>
</gene>
<reference evidence="2" key="1">
    <citation type="journal article" date="2019" name="Int. J. Syst. Evol. Microbiol.">
        <title>The Global Catalogue of Microorganisms (GCM) 10K type strain sequencing project: providing services to taxonomists for standard genome sequencing and annotation.</title>
        <authorList>
            <consortium name="The Broad Institute Genomics Platform"/>
            <consortium name="The Broad Institute Genome Sequencing Center for Infectious Disease"/>
            <person name="Wu L."/>
            <person name="Ma J."/>
        </authorList>
    </citation>
    <scope>NUCLEOTIDE SEQUENCE [LARGE SCALE GENOMIC DNA]</scope>
    <source>
        <strain evidence="2">NBRC 108725</strain>
    </source>
</reference>
<evidence type="ECO:0000313" key="2">
    <source>
        <dbReference type="Proteomes" id="UP001321498"/>
    </source>
</evidence>
<protein>
    <submittedName>
        <fullName evidence="1">Uncharacterized protein</fullName>
    </submittedName>
</protein>
<proteinExistence type="predicted"/>
<dbReference type="EMBL" id="AP027731">
    <property type="protein sequence ID" value="BDZ46193.1"/>
    <property type="molecule type" value="Genomic_DNA"/>
</dbReference>
<accession>A0ABM8GD39</accession>